<feature type="transmembrane region" description="Helical" evidence="1">
    <location>
        <begin position="66"/>
        <end position="87"/>
    </location>
</feature>
<feature type="transmembrane region" description="Helical" evidence="1">
    <location>
        <begin position="414"/>
        <end position="441"/>
    </location>
</feature>
<dbReference type="EMBL" id="AP026800">
    <property type="protein sequence ID" value="BDR55039.1"/>
    <property type="molecule type" value="Genomic_DNA"/>
</dbReference>
<feature type="transmembrane region" description="Helical" evidence="1">
    <location>
        <begin position="462"/>
        <end position="487"/>
    </location>
</feature>
<evidence type="ECO:0000313" key="3">
    <source>
        <dbReference type="Proteomes" id="UP001321748"/>
    </source>
</evidence>
<dbReference type="Proteomes" id="UP001321748">
    <property type="component" value="Chromosome"/>
</dbReference>
<proteinExistence type="predicted"/>
<feature type="transmembrane region" description="Helical" evidence="1">
    <location>
        <begin position="493"/>
        <end position="514"/>
    </location>
</feature>
<organism evidence="2 3">
    <name type="scientific">Bombiscardovia apis</name>
    <dbReference type="NCBI Taxonomy" id="2932182"/>
    <lineage>
        <taxon>Bacteria</taxon>
        <taxon>Bacillati</taxon>
        <taxon>Actinomycetota</taxon>
        <taxon>Actinomycetes</taxon>
        <taxon>Bifidobacteriales</taxon>
        <taxon>Bifidobacteriaceae</taxon>
        <taxon>Bombiscardovia</taxon>
    </lineage>
</organism>
<feature type="transmembrane region" description="Helical" evidence="1">
    <location>
        <begin position="238"/>
        <end position="264"/>
    </location>
</feature>
<sequence length="538" mass="58134">MSEIVTIARLRWALTISTIKRSSWQTVGALLALILVVAVMVSSWSFAMNYNLDPTPSREKLMTVSITAVCASAALTVAVILIQLMILGEGSTLNPQRFAFFGIPDRRLQAGLLLAGLEGLPAVCALVSFLALAAFYRSLGPLVVVVAVVAAPIAVLTMMSLSKAVLSLATTLATSQRAQNALYLVVFVLFMSICYLPQAIVPADTTFDTTQLAPLAQVLAFTPLAAAFQLPFDAYEGAWLLLLVRVVVLALTVVLCFALSTWCLRYTRLHQTPSETQAKAHGLGIFERMPDSISGAISARVALYLRRDPRQLVFFLLPLIFLIALGLQSREFPGMGWFACFLGALFFGMLFANSLAYDGPGIHMQVMAAVSGEEDRRGRSRVYLWITSVYLLIECLIVTVISGSWRDGHQLMNAGIIALAVEGSVMAGIGVAQLLSGSLIYPVAPIDKPFSSPQGRPMSQAFFPFIQMLCNLLAMLPTLIALIAVSVVSSADALMWVLGPIGLANGAAAYFVGIKWGGKIFDRRQLRIVNTLDRYASL</sequence>
<feature type="transmembrane region" description="Helical" evidence="1">
    <location>
        <begin position="27"/>
        <end position="46"/>
    </location>
</feature>
<gene>
    <name evidence="2" type="ORF">KIMH_11500</name>
</gene>
<name>A0ABN6SGA3_9BIFI</name>
<dbReference type="RefSeq" id="WP_317642542.1">
    <property type="nucleotide sequence ID" value="NZ_AP026800.1"/>
</dbReference>
<feature type="transmembrane region" description="Helical" evidence="1">
    <location>
        <begin position="382"/>
        <end position="402"/>
    </location>
</feature>
<evidence type="ECO:0008006" key="4">
    <source>
        <dbReference type="Google" id="ProtNLM"/>
    </source>
</evidence>
<feature type="transmembrane region" description="Helical" evidence="1">
    <location>
        <begin position="312"/>
        <end position="329"/>
    </location>
</feature>
<protein>
    <recommendedName>
        <fullName evidence="4">ABC transporter permease</fullName>
    </recommendedName>
</protein>
<feature type="transmembrane region" description="Helical" evidence="1">
    <location>
        <begin position="142"/>
        <end position="161"/>
    </location>
</feature>
<keyword evidence="1" id="KW-1133">Transmembrane helix</keyword>
<accession>A0ABN6SGA3</accession>
<keyword evidence="1" id="KW-0812">Transmembrane</keyword>
<keyword evidence="3" id="KW-1185">Reference proteome</keyword>
<feature type="transmembrane region" description="Helical" evidence="1">
    <location>
        <begin position="335"/>
        <end position="357"/>
    </location>
</feature>
<feature type="transmembrane region" description="Helical" evidence="1">
    <location>
        <begin position="108"/>
        <end position="136"/>
    </location>
</feature>
<reference evidence="2 3" key="1">
    <citation type="journal article" date="2023" name="Microbiol. Spectr.">
        <title>Symbiosis of Carpenter Bees with Uncharacterized Lactic Acid Bacteria Showing NAD Auxotrophy.</title>
        <authorList>
            <person name="Kawasaki S."/>
            <person name="Ozawa K."/>
            <person name="Mori T."/>
            <person name="Yamamoto A."/>
            <person name="Ito M."/>
            <person name="Ohkuma M."/>
            <person name="Sakamoto M."/>
            <person name="Matsutani M."/>
        </authorList>
    </citation>
    <scope>NUCLEOTIDE SEQUENCE [LARGE SCALE GENOMIC DNA]</scope>
    <source>
        <strain evidence="2 3">KimH</strain>
    </source>
</reference>
<keyword evidence="1" id="KW-0472">Membrane</keyword>
<feature type="transmembrane region" description="Helical" evidence="1">
    <location>
        <begin position="181"/>
        <end position="200"/>
    </location>
</feature>
<evidence type="ECO:0000313" key="2">
    <source>
        <dbReference type="EMBL" id="BDR55039.1"/>
    </source>
</evidence>
<evidence type="ECO:0000256" key="1">
    <source>
        <dbReference type="SAM" id="Phobius"/>
    </source>
</evidence>